<name>A0A6A4YUD9_9STRA</name>
<gene>
    <name evidence="8" type="ORF">As57867_010807</name>
</gene>
<dbReference type="AlphaFoldDB" id="A0A6A4YUD9"/>
<dbReference type="EMBL" id="VJMH01005233">
    <property type="protein sequence ID" value="KAF0698548.1"/>
    <property type="molecule type" value="Genomic_DNA"/>
</dbReference>
<feature type="transmembrane region" description="Helical" evidence="6">
    <location>
        <begin position="162"/>
        <end position="183"/>
    </location>
</feature>
<keyword evidence="3 6" id="KW-0812">Transmembrane</keyword>
<feature type="domain" description="Major facilitator superfamily (MFS) profile" evidence="7">
    <location>
        <begin position="57"/>
        <end position="402"/>
    </location>
</feature>
<evidence type="ECO:0000256" key="4">
    <source>
        <dbReference type="ARBA" id="ARBA00022989"/>
    </source>
</evidence>
<keyword evidence="4 6" id="KW-1133">Transmembrane helix</keyword>
<evidence type="ECO:0000256" key="1">
    <source>
        <dbReference type="ARBA" id="ARBA00004141"/>
    </source>
</evidence>
<feature type="transmembrane region" description="Helical" evidence="6">
    <location>
        <begin position="373"/>
        <end position="395"/>
    </location>
</feature>
<dbReference type="PROSITE" id="PS50850">
    <property type="entry name" value="MFS"/>
    <property type="match status" value="1"/>
</dbReference>
<dbReference type="Pfam" id="PF00083">
    <property type="entry name" value="Sugar_tr"/>
    <property type="match status" value="1"/>
</dbReference>
<feature type="non-terminal residue" evidence="8">
    <location>
        <position position="402"/>
    </location>
</feature>
<comment type="caution">
    <text evidence="8">The sequence shown here is derived from an EMBL/GenBank/DDBJ whole genome shotgun (WGS) entry which is preliminary data.</text>
</comment>
<feature type="transmembrane region" description="Helical" evidence="6">
    <location>
        <begin position="319"/>
        <end position="339"/>
    </location>
</feature>
<proteinExistence type="predicted"/>
<dbReference type="GO" id="GO:0022857">
    <property type="term" value="F:transmembrane transporter activity"/>
    <property type="evidence" value="ECO:0007669"/>
    <property type="project" value="InterPro"/>
</dbReference>
<feature type="transmembrane region" description="Helical" evidence="6">
    <location>
        <begin position="195"/>
        <end position="226"/>
    </location>
</feature>
<dbReference type="InterPro" id="IPR020846">
    <property type="entry name" value="MFS_dom"/>
</dbReference>
<dbReference type="PANTHER" id="PTHR23511">
    <property type="entry name" value="SYNAPTIC VESICLE GLYCOPROTEIN 2"/>
    <property type="match status" value="1"/>
</dbReference>
<protein>
    <recommendedName>
        <fullName evidence="7">Major facilitator superfamily (MFS) profile domain-containing protein</fullName>
    </recommendedName>
</protein>
<evidence type="ECO:0000259" key="7">
    <source>
        <dbReference type="PROSITE" id="PS50850"/>
    </source>
</evidence>
<evidence type="ECO:0000256" key="3">
    <source>
        <dbReference type="ARBA" id="ARBA00022692"/>
    </source>
</evidence>
<evidence type="ECO:0000313" key="8">
    <source>
        <dbReference type="EMBL" id="KAF0698548.1"/>
    </source>
</evidence>
<keyword evidence="5 6" id="KW-0472">Membrane</keyword>
<dbReference type="InterPro" id="IPR036259">
    <property type="entry name" value="MFS_trans_sf"/>
</dbReference>
<dbReference type="GO" id="GO:0016020">
    <property type="term" value="C:membrane"/>
    <property type="evidence" value="ECO:0007669"/>
    <property type="project" value="UniProtKB-SubCell"/>
</dbReference>
<organism evidence="8">
    <name type="scientific">Aphanomyces stellatus</name>
    <dbReference type="NCBI Taxonomy" id="120398"/>
    <lineage>
        <taxon>Eukaryota</taxon>
        <taxon>Sar</taxon>
        <taxon>Stramenopiles</taxon>
        <taxon>Oomycota</taxon>
        <taxon>Saprolegniomycetes</taxon>
        <taxon>Saprolegniales</taxon>
        <taxon>Verrucalvaceae</taxon>
        <taxon>Aphanomyces</taxon>
    </lineage>
</organism>
<accession>A0A6A4YUD9</accession>
<dbReference type="PANTHER" id="PTHR23511:SF34">
    <property type="entry name" value="SYNAPTIC VESICLE GLYCOPROTEIN 2"/>
    <property type="match status" value="1"/>
</dbReference>
<feature type="transmembrane region" description="Helical" evidence="6">
    <location>
        <begin position="232"/>
        <end position="254"/>
    </location>
</feature>
<comment type="subcellular location">
    <subcellularLocation>
        <location evidence="1">Membrane</location>
        <topology evidence="1">Multi-pass membrane protein</topology>
    </subcellularLocation>
</comment>
<evidence type="ECO:0000256" key="5">
    <source>
        <dbReference type="ARBA" id="ARBA00023136"/>
    </source>
</evidence>
<evidence type="ECO:0000256" key="6">
    <source>
        <dbReference type="SAM" id="Phobius"/>
    </source>
</evidence>
<reference evidence="8" key="1">
    <citation type="submission" date="2019-06" db="EMBL/GenBank/DDBJ databases">
        <title>Genomics analysis of Aphanomyces spp. identifies a new class of oomycete effector associated with host adaptation.</title>
        <authorList>
            <person name="Gaulin E."/>
        </authorList>
    </citation>
    <scope>NUCLEOTIDE SEQUENCE</scope>
    <source>
        <strain evidence="8">CBS 578.67</strain>
    </source>
</reference>
<dbReference type="PROSITE" id="PS00217">
    <property type="entry name" value="SUGAR_TRANSPORT_2"/>
    <property type="match status" value="1"/>
</dbReference>
<feature type="transmembrane region" description="Helical" evidence="6">
    <location>
        <begin position="130"/>
        <end position="150"/>
    </location>
</feature>
<dbReference type="InterPro" id="IPR005829">
    <property type="entry name" value="Sugar_transporter_CS"/>
</dbReference>
<dbReference type="OrthoDB" id="94946at2759"/>
<sequence length="402" mass="43910">MRHGFATHRNESGDIINHLIRPSHLPSCSSIIVFMHDKTALYATLNEAKFSAAHIRAMLVAGSGFFVDSYDNFVISLVVPMVAYEYYGQGSLPSSRNEGWVKAASSWGNVCGHILFAVLGDVLGRKRVYGYELVILVAGALLCAVAAWPINNNPDNVLIMLAVWRFLLGIGIGGDYPVSAVLTSEFASSDRRGQYIAAVFAMQGFGIITGALMAILVLVCFQHAIIDHGATHFGFCWRILAGFGAVPALAAVYWRMRIPETPRFTADVLGDYASAMHQATEFLAGPTITSPPASPVVKADKTTTSSYGTIFRAYFAQWINLKVLIGCSACWFFLDIGYYGTTLNTPKILEIIGFGSPSSTGNRKMFDDLWNRAVGTVIINLCGTVPGYWFTVIFVDRWGRKP</sequence>
<dbReference type="Gene3D" id="1.20.1250.20">
    <property type="entry name" value="MFS general substrate transporter like domains"/>
    <property type="match status" value="2"/>
</dbReference>
<evidence type="ECO:0000256" key="2">
    <source>
        <dbReference type="ARBA" id="ARBA00022448"/>
    </source>
</evidence>
<dbReference type="InterPro" id="IPR005828">
    <property type="entry name" value="MFS_sugar_transport-like"/>
</dbReference>
<keyword evidence="2" id="KW-0813">Transport</keyword>
<dbReference type="SUPFAM" id="SSF103473">
    <property type="entry name" value="MFS general substrate transporter"/>
    <property type="match status" value="1"/>
</dbReference>